<evidence type="ECO:0000313" key="6">
    <source>
        <dbReference type="EMBL" id="KAA8491264.1"/>
    </source>
</evidence>
<protein>
    <submittedName>
        <fullName evidence="6">Ankyrin-1</fullName>
    </submittedName>
</protein>
<keyword evidence="7" id="KW-1185">Reference proteome</keyword>
<evidence type="ECO:0000313" key="7">
    <source>
        <dbReference type="Proteomes" id="UP000324585"/>
    </source>
</evidence>
<dbReference type="SUPFAM" id="SSF51445">
    <property type="entry name" value="(Trans)glycosidases"/>
    <property type="match status" value="1"/>
</dbReference>
<dbReference type="OrthoDB" id="5806726at2759"/>
<dbReference type="Gene3D" id="3.30.379.10">
    <property type="entry name" value="Chitobiase/beta-hexosaminidase domain 2-like"/>
    <property type="match status" value="1"/>
</dbReference>
<reference evidence="7" key="1">
    <citation type="journal article" date="2019" name="Nat. Commun.">
        <title>Expansion of phycobilisome linker gene families in mesophilic red algae.</title>
        <authorList>
            <person name="Lee J."/>
            <person name="Kim D."/>
            <person name="Bhattacharya D."/>
            <person name="Yoon H.S."/>
        </authorList>
    </citation>
    <scope>NUCLEOTIDE SEQUENCE [LARGE SCALE GENOMIC DNA]</scope>
    <source>
        <strain evidence="7">CCMP 1328</strain>
    </source>
</reference>
<feature type="repeat" description="ANK" evidence="4">
    <location>
        <begin position="211"/>
        <end position="243"/>
    </location>
</feature>
<feature type="compositionally biased region" description="Polar residues" evidence="5">
    <location>
        <begin position="315"/>
        <end position="342"/>
    </location>
</feature>
<dbReference type="Pfam" id="PF12796">
    <property type="entry name" value="Ank_2"/>
    <property type="match status" value="1"/>
</dbReference>
<organism evidence="6 7">
    <name type="scientific">Porphyridium purpureum</name>
    <name type="common">Red alga</name>
    <name type="synonym">Porphyridium cruentum</name>
    <dbReference type="NCBI Taxonomy" id="35688"/>
    <lineage>
        <taxon>Eukaryota</taxon>
        <taxon>Rhodophyta</taxon>
        <taxon>Bangiophyceae</taxon>
        <taxon>Porphyridiales</taxon>
        <taxon>Porphyridiaceae</taxon>
        <taxon>Porphyridium</taxon>
    </lineage>
</organism>
<dbReference type="PROSITE" id="PS50297">
    <property type="entry name" value="ANK_REP_REGION"/>
    <property type="match status" value="2"/>
</dbReference>
<dbReference type="PANTHER" id="PTHR24171:SF8">
    <property type="entry name" value="BRCA1-ASSOCIATED RING DOMAIN PROTEIN 1"/>
    <property type="match status" value="1"/>
</dbReference>
<dbReference type="SUPFAM" id="SSF48403">
    <property type="entry name" value="Ankyrin repeat"/>
    <property type="match status" value="1"/>
</dbReference>
<dbReference type="InterPro" id="IPR002110">
    <property type="entry name" value="Ankyrin_rpt"/>
</dbReference>
<dbReference type="GO" id="GO:0004842">
    <property type="term" value="F:ubiquitin-protein transferase activity"/>
    <property type="evidence" value="ECO:0007669"/>
    <property type="project" value="TreeGrafter"/>
</dbReference>
<dbReference type="PROSITE" id="PS50088">
    <property type="entry name" value="ANK_REPEAT"/>
    <property type="match status" value="3"/>
</dbReference>
<keyword evidence="2" id="KW-0378">Hydrolase</keyword>
<dbReference type="InterPro" id="IPR029018">
    <property type="entry name" value="Hex-like_dom2"/>
</dbReference>
<feature type="region of interest" description="Disordered" evidence="5">
    <location>
        <begin position="378"/>
        <end position="472"/>
    </location>
</feature>
<dbReference type="Pfam" id="PF00023">
    <property type="entry name" value="Ank"/>
    <property type="match status" value="1"/>
</dbReference>
<dbReference type="PANTHER" id="PTHR24171">
    <property type="entry name" value="ANKYRIN REPEAT DOMAIN-CONTAINING PROTEIN 39-RELATED"/>
    <property type="match status" value="1"/>
</dbReference>
<feature type="compositionally biased region" description="Low complexity" evidence="5">
    <location>
        <begin position="386"/>
        <end position="400"/>
    </location>
</feature>
<comment type="caution">
    <text evidence="6">The sequence shown here is derived from an EMBL/GenBank/DDBJ whole genome shotgun (WGS) entry which is preliminary data.</text>
</comment>
<feature type="repeat" description="ANK" evidence="4">
    <location>
        <begin position="83"/>
        <end position="115"/>
    </location>
</feature>
<dbReference type="Gene3D" id="1.25.40.20">
    <property type="entry name" value="Ankyrin repeat-containing domain"/>
    <property type="match status" value="2"/>
</dbReference>
<feature type="region of interest" description="Disordered" evidence="5">
    <location>
        <begin position="270"/>
        <end position="293"/>
    </location>
</feature>
<feature type="region of interest" description="Disordered" evidence="5">
    <location>
        <begin position="305"/>
        <end position="359"/>
    </location>
</feature>
<gene>
    <name evidence="6" type="ORF">FVE85_9559</name>
</gene>
<dbReference type="GO" id="GO:0016787">
    <property type="term" value="F:hydrolase activity"/>
    <property type="evidence" value="ECO:0007669"/>
    <property type="project" value="UniProtKB-KW"/>
</dbReference>
<dbReference type="EMBL" id="VRMN01000015">
    <property type="protein sequence ID" value="KAA8491264.1"/>
    <property type="molecule type" value="Genomic_DNA"/>
</dbReference>
<sequence>MEVEVAAVLLHYASKHGRTDLIREALANGAHVDVQIDASIRYEITVEEDGDDAQDGAGAAGRAGQAAVAHADVREYPDDGVQRMEAPLHAAVRYDALDSVRALLAAGASCEVTNFQDMTPIQLAQNTHLYGSASSNRARVLTAFVAELCQSAGMGKTDRIQQLLRAGLSLDSVDGEDTRNSALHWAATFGSIEATALLVQMGAPVNMRNAEGVTALMDAARCGHEEVVRLLLENAADPTVMAKSGSGAGKSAADMASSTEIRSLIAQYESARTPARQHGQPAHPQGTSQHQAQHNLDLAGARAVKAVVSASSPARTSQNTPPAHTASSSNGLASVAKSSAGETHQKPVDAQASVDTAGSKPEIAEPVGIFASLANRMRKRQSKSYSSVPPQAGSPSQSQPVPEPEPEPEPEPKPVPHVGASSQQEEKEPHAPQGAGVTPTHAPVPTATLPDPVMQSPNGRPAGPAQTPQRIPEWAQLLWPRPRRILDKSERCARGFAVPTVLCIDTGASPAARSEARKWIARCAAKKAADIAPHLPDMRLCSDRGTSQGIIRVRIVPNAFQVRSEAYSIQVRPEAAHGEIGTGSISICASDERGLFYAFCVVEQCMAFCAEFSPGVVSQEGTLDGSRPLFIPAVLITDWPLFPTRGIVMDLRTGRVPAIQTLKSYAEILSRMRINTLYLFIRDESVDGRAWTCDTADVEEEEGAALTVDELAELDAFCAGSHIELIISLDLLGRGPKHASTHAGARHKLSYDLSDVLAREEAAMYAANGLKDLDLSRDLSGDHWRRLHAALAKASQYVLSDSLAVGMGMHASGAAQGAVMALDAVQMLLVDSKRVQFWSNAFRESTHAQAPERLFTAGDGHCVAMEYFDSHVDERVIRARAVALQDAGVPFMLCPSAATLNSFAGSIKEASRLIRMACTLGAAHDASGVVLTDLAGIGPLQPMIASWPAYTAFAGSAWGAQSSLDLDSGDGMELLARLLDVHVFGDGDQGGQLGAVLTMFGEFNALCIKSGTSLRVNGEQRAEWSRTAMFELVMCSNRAAQNGSEGAGLIACFDESGLRRCSRRVEKALEVLSTYQGSASTCELTEIQLIGEYLRVATRMALLLGRPPGADANISQSTRSDLVNRIIKCIGLLRRTCELQCKLGSGFRAAVKYLECALYALSQDQKYMCEFIEECKRRNWLFE</sequence>
<dbReference type="Proteomes" id="UP000324585">
    <property type="component" value="Unassembled WGS sequence"/>
</dbReference>
<feature type="repeat" description="ANK" evidence="4">
    <location>
        <begin position="178"/>
        <end position="210"/>
    </location>
</feature>
<dbReference type="InterPro" id="IPR036770">
    <property type="entry name" value="Ankyrin_rpt-contain_sf"/>
</dbReference>
<dbReference type="InterPro" id="IPR017853">
    <property type="entry name" value="GH"/>
</dbReference>
<proteinExistence type="predicted"/>
<evidence type="ECO:0000256" key="2">
    <source>
        <dbReference type="ARBA" id="ARBA00022801"/>
    </source>
</evidence>
<feature type="compositionally biased region" description="Low complexity" evidence="5">
    <location>
        <begin position="305"/>
        <end position="314"/>
    </location>
</feature>
<keyword evidence="3 4" id="KW-0040">ANK repeat</keyword>
<dbReference type="Gene3D" id="3.20.20.80">
    <property type="entry name" value="Glycosidases"/>
    <property type="match status" value="1"/>
</dbReference>
<accession>A0A5J4YKL2</accession>
<evidence type="ECO:0000256" key="1">
    <source>
        <dbReference type="ARBA" id="ARBA00022737"/>
    </source>
</evidence>
<dbReference type="GO" id="GO:0085020">
    <property type="term" value="P:protein K6-linked ubiquitination"/>
    <property type="evidence" value="ECO:0007669"/>
    <property type="project" value="TreeGrafter"/>
</dbReference>
<keyword evidence="1" id="KW-0677">Repeat</keyword>
<evidence type="ECO:0000256" key="4">
    <source>
        <dbReference type="PROSITE-ProRule" id="PRU00023"/>
    </source>
</evidence>
<dbReference type="SMART" id="SM00248">
    <property type="entry name" value="ANK"/>
    <property type="match status" value="4"/>
</dbReference>
<name>A0A5J4YKL2_PORPP</name>
<dbReference type="AlphaFoldDB" id="A0A5J4YKL2"/>
<evidence type="ECO:0000256" key="5">
    <source>
        <dbReference type="SAM" id="MobiDB-lite"/>
    </source>
</evidence>
<evidence type="ECO:0000256" key="3">
    <source>
        <dbReference type="ARBA" id="ARBA00023043"/>
    </source>
</evidence>
<feature type="compositionally biased region" description="Low complexity" evidence="5">
    <location>
        <begin position="437"/>
        <end position="450"/>
    </location>
</feature>